<keyword evidence="2" id="KW-1185">Reference proteome</keyword>
<evidence type="ECO:0000313" key="1">
    <source>
        <dbReference type="EMBL" id="CAG8772264.1"/>
    </source>
</evidence>
<dbReference type="EMBL" id="CAJVPY010019610">
    <property type="protein sequence ID" value="CAG8772264.1"/>
    <property type="molecule type" value="Genomic_DNA"/>
</dbReference>
<gene>
    <name evidence="1" type="ORF">DERYTH_LOCUS18796</name>
</gene>
<reference evidence="1" key="1">
    <citation type="submission" date="2021-06" db="EMBL/GenBank/DDBJ databases">
        <authorList>
            <person name="Kallberg Y."/>
            <person name="Tangrot J."/>
            <person name="Rosling A."/>
        </authorList>
    </citation>
    <scope>NUCLEOTIDE SEQUENCE</scope>
    <source>
        <strain evidence="1">MA453B</strain>
    </source>
</reference>
<proteinExistence type="predicted"/>
<evidence type="ECO:0000313" key="2">
    <source>
        <dbReference type="Proteomes" id="UP000789405"/>
    </source>
</evidence>
<protein>
    <submittedName>
        <fullName evidence="1">18500_t:CDS:1</fullName>
    </submittedName>
</protein>
<dbReference type="Proteomes" id="UP000789405">
    <property type="component" value="Unassembled WGS sequence"/>
</dbReference>
<organism evidence="1 2">
    <name type="scientific">Dentiscutata erythropus</name>
    <dbReference type="NCBI Taxonomy" id="1348616"/>
    <lineage>
        <taxon>Eukaryota</taxon>
        <taxon>Fungi</taxon>
        <taxon>Fungi incertae sedis</taxon>
        <taxon>Mucoromycota</taxon>
        <taxon>Glomeromycotina</taxon>
        <taxon>Glomeromycetes</taxon>
        <taxon>Diversisporales</taxon>
        <taxon>Gigasporaceae</taxon>
        <taxon>Dentiscutata</taxon>
    </lineage>
</organism>
<accession>A0A9N9JB28</accession>
<sequence length="176" mass="20110">MASQDSHEITLLIERSLSISPKEFEAEITLLNEKRLSISPKEFDVIELARNFNHNIPAMPTKEDIYKLVIKLKVKKYGDFNDSVVNRIGELLWLTVSEEEKIKISEEYNNLTKHVVEILTSSTQPTIPTTDATNEQSFDEIFYRGIDYIPSINFNNQLPDSIDIVGGITLPPQTNR</sequence>
<name>A0A9N9JB28_9GLOM</name>
<dbReference type="OrthoDB" id="2376166at2759"/>
<comment type="caution">
    <text evidence="1">The sequence shown here is derived from an EMBL/GenBank/DDBJ whole genome shotgun (WGS) entry which is preliminary data.</text>
</comment>
<dbReference type="AlphaFoldDB" id="A0A9N9JB28"/>